<evidence type="ECO:0000256" key="3">
    <source>
        <dbReference type="ARBA" id="ARBA00022692"/>
    </source>
</evidence>
<evidence type="ECO:0000256" key="5">
    <source>
        <dbReference type="ARBA" id="ARBA00023136"/>
    </source>
</evidence>
<accession>A0ABS5LD65</accession>
<feature type="region of interest" description="Disordered" evidence="6">
    <location>
        <begin position="202"/>
        <end position="474"/>
    </location>
</feature>
<dbReference type="RefSeq" id="WP_211557406.1">
    <property type="nucleotide sequence ID" value="NZ_JAGVRK010000001.1"/>
</dbReference>
<evidence type="ECO:0000256" key="6">
    <source>
        <dbReference type="SAM" id="MobiDB-lite"/>
    </source>
</evidence>
<keyword evidence="5 7" id="KW-0472">Membrane</keyword>
<reference evidence="9 10" key="1">
    <citation type="submission" date="2021-04" db="EMBL/GenBank/DDBJ databases">
        <title>Metabacillus sp. strain KIGAM252 whole genome sequence.</title>
        <authorList>
            <person name="Seo M.-J."/>
            <person name="Cho E.-S."/>
            <person name="Hwang C.Y."/>
            <person name="Yoon D.J."/>
        </authorList>
    </citation>
    <scope>NUCLEOTIDE SEQUENCE [LARGE SCALE GENOMIC DNA]</scope>
    <source>
        <strain evidence="9 10">KIGAM252</strain>
    </source>
</reference>
<protein>
    <submittedName>
        <fullName evidence="9">Anti-sigma factor domain-containing protein</fullName>
    </submittedName>
</protein>
<evidence type="ECO:0000313" key="9">
    <source>
        <dbReference type="EMBL" id="MBS2968534.1"/>
    </source>
</evidence>
<evidence type="ECO:0000259" key="8">
    <source>
        <dbReference type="PROSITE" id="PS51849"/>
    </source>
</evidence>
<organism evidence="9 10">
    <name type="scientific">Metabacillus flavus</name>
    <dbReference type="NCBI Taxonomy" id="2823519"/>
    <lineage>
        <taxon>Bacteria</taxon>
        <taxon>Bacillati</taxon>
        <taxon>Bacillota</taxon>
        <taxon>Bacilli</taxon>
        <taxon>Bacillales</taxon>
        <taxon>Bacillaceae</taxon>
        <taxon>Metabacillus</taxon>
    </lineage>
</organism>
<evidence type="ECO:0000313" key="10">
    <source>
        <dbReference type="Proteomes" id="UP000682403"/>
    </source>
</evidence>
<keyword evidence="2" id="KW-1003">Cell membrane</keyword>
<feature type="compositionally biased region" description="Basic and acidic residues" evidence="6">
    <location>
        <begin position="323"/>
        <end position="336"/>
    </location>
</feature>
<feature type="compositionally biased region" description="Low complexity" evidence="6">
    <location>
        <begin position="463"/>
        <end position="474"/>
    </location>
</feature>
<gene>
    <name evidence="9" type="ORF">J9317_07165</name>
</gene>
<feature type="domain" description="RsgI N-terminal anti-sigma" evidence="8">
    <location>
        <begin position="2"/>
        <end position="50"/>
    </location>
</feature>
<dbReference type="EMBL" id="JAGVRK010000001">
    <property type="protein sequence ID" value="MBS2968534.1"/>
    <property type="molecule type" value="Genomic_DNA"/>
</dbReference>
<comment type="subcellular location">
    <subcellularLocation>
        <location evidence="1">Cell membrane</location>
        <topology evidence="1">Single-pass membrane protein</topology>
    </subcellularLocation>
</comment>
<feature type="compositionally biased region" description="Acidic residues" evidence="6">
    <location>
        <begin position="337"/>
        <end position="351"/>
    </location>
</feature>
<keyword evidence="4 7" id="KW-1133">Transmembrane helix</keyword>
<proteinExistence type="predicted"/>
<evidence type="ECO:0000256" key="1">
    <source>
        <dbReference type="ARBA" id="ARBA00004162"/>
    </source>
</evidence>
<comment type="caution">
    <text evidence="9">The sequence shown here is derived from an EMBL/GenBank/DDBJ whole genome shotgun (WGS) entry which is preliminary data.</text>
</comment>
<keyword evidence="3 7" id="KW-0812">Transmembrane</keyword>
<dbReference type="InterPro" id="IPR055431">
    <property type="entry name" value="RsgI_M"/>
</dbReference>
<dbReference type="Pfam" id="PF12791">
    <property type="entry name" value="RsgI_N"/>
    <property type="match status" value="1"/>
</dbReference>
<dbReference type="PROSITE" id="PS51849">
    <property type="entry name" value="RSGI_N"/>
    <property type="match status" value="1"/>
</dbReference>
<evidence type="ECO:0000256" key="7">
    <source>
        <dbReference type="SAM" id="Phobius"/>
    </source>
</evidence>
<dbReference type="Proteomes" id="UP000682403">
    <property type="component" value="Unassembled WGS sequence"/>
</dbReference>
<sequence length="474" mass="53823">MKQGVIIDLKDNFAIVLTADGHFVKTRDVKSHYQLGEEITFYAAEASRASSPKHRGLLGLQQLRIGFVTAIAIILIFFSLYPVFNSDKVYAYMTIDINPSFELAINGNMEVVKLEPLNEDGEKLLSSFPNWNKQGFQSVVNSIITQSRTMGYTKSGKEILITTVVDRKNDKKFEANLLNHVQMMKSTYKSDPLIIETVQSDMETRKKAKSEGVSTGTYIRNHKPSEKSSRPVSDEKEEKPEPAEKPGTSKTPAPKENGNKNTPEPTDKTCREPSCSGTDRKPASGKHEPDPKALKEMEKKGKQPPAVPPKRDESSQIPAPKQENNKKNAEQKGFSRDDDDEVYAEDGEEEWEKNHYDDSHSEGFDDNDDNHKKKDKYVKDRSKDKKKDGLKANKQIKKSKEPDQEEDFYPSKPKQRVNSQPNENYAAREDEKTEQNPKQKTVQKSEQKQPELNPETDSKTLPETNKQTENQNQQ</sequence>
<feature type="compositionally biased region" description="Basic and acidic residues" evidence="6">
    <location>
        <begin position="426"/>
        <end position="449"/>
    </location>
</feature>
<feature type="compositionally biased region" description="Basic and acidic residues" evidence="6">
    <location>
        <begin position="223"/>
        <end position="244"/>
    </location>
</feature>
<feature type="transmembrane region" description="Helical" evidence="7">
    <location>
        <begin position="63"/>
        <end position="84"/>
    </location>
</feature>
<evidence type="ECO:0000256" key="4">
    <source>
        <dbReference type="ARBA" id="ARBA00022989"/>
    </source>
</evidence>
<dbReference type="InterPro" id="IPR024449">
    <property type="entry name" value="Anti-sigma_RsgI_N"/>
</dbReference>
<dbReference type="Pfam" id="PF23750">
    <property type="entry name" value="RsgI_M"/>
    <property type="match status" value="1"/>
</dbReference>
<evidence type="ECO:0000256" key="2">
    <source>
        <dbReference type="ARBA" id="ARBA00022475"/>
    </source>
</evidence>
<feature type="compositionally biased region" description="Basic and acidic residues" evidence="6">
    <location>
        <begin position="352"/>
        <end position="391"/>
    </location>
</feature>
<keyword evidence="10" id="KW-1185">Reference proteome</keyword>
<feature type="compositionally biased region" description="Basic and acidic residues" evidence="6">
    <location>
        <begin position="278"/>
        <end position="301"/>
    </location>
</feature>
<name>A0ABS5LD65_9BACI</name>